<name>A0ABW3XXY1_9FLAO</name>
<sequence length="108" mass="12411">MSKTKQTLYGILKGKFLVDEDASKTWSFLIFLTFLALLMIGSAHSTDKKVQKIAELTHLNKEMRSKFVATRSDLMKLKMESTVIKELQKKGLYAHIDPPKKIKVIIRE</sequence>
<keyword evidence="1" id="KW-0472">Membrane</keyword>
<protein>
    <submittedName>
        <fullName evidence="2">FtsL-like putative cell division protein</fullName>
    </submittedName>
</protein>
<evidence type="ECO:0000313" key="3">
    <source>
        <dbReference type="Proteomes" id="UP001597201"/>
    </source>
</evidence>
<accession>A0ABW3XXY1</accession>
<keyword evidence="1" id="KW-0812">Transmembrane</keyword>
<keyword evidence="3" id="KW-1185">Reference proteome</keyword>
<organism evidence="2 3">
    <name type="scientific">Namhaeicola litoreus</name>
    <dbReference type="NCBI Taxonomy" id="1052145"/>
    <lineage>
        <taxon>Bacteria</taxon>
        <taxon>Pseudomonadati</taxon>
        <taxon>Bacteroidota</taxon>
        <taxon>Flavobacteriia</taxon>
        <taxon>Flavobacteriales</taxon>
        <taxon>Flavobacteriaceae</taxon>
        <taxon>Namhaeicola</taxon>
    </lineage>
</organism>
<feature type="transmembrane region" description="Helical" evidence="1">
    <location>
        <begin position="25"/>
        <end position="43"/>
    </location>
</feature>
<proteinExistence type="predicted"/>
<dbReference type="Pfam" id="PF19579">
    <property type="entry name" value="FtsL_2"/>
    <property type="match status" value="1"/>
</dbReference>
<evidence type="ECO:0000256" key="1">
    <source>
        <dbReference type="SAM" id="Phobius"/>
    </source>
</evidence>
<dbReference type="InterPro" id="IPR045755">
    <property type="entry name" value="FtsL-like"/>
</dbReference>
<keyword evidence="1" id="KW-1133">Transmembrane helix</keyword>
<dbReference type="RefSeq" id="WP_377176051.1">
    <property type="nucleotide sequence ID" value="NZ_JBHTMY010000002.1"/>
</dbReference>
<evidence type="ECO:0000313" key="2">
    <source>
        <dbReference type="EMBL" id="MFD1314444.1"/>
    </source>
</evidence>
<dbReference type="EMBL" id="JBHTMY010000002">
    <property type="protein sequence ID" value="MFD1314444.1"/>
    <property type="molecule type" value="Genomic_DNA"/>
</dbReference>
<gene>
    <name evidence="2" type="ORF">ACFQ39_02355</name>
</gene>
<comment type="caution">
    <text evidence="2">The sequence shown here is derived from an EMBL/GenBank/DDBJ whole genome shotgun (WGS) entry which is preliminary data.</text>
</comment>
<reference evidence="3" key="1">
    <citation type="journal article" date="2019" name="Int. J. Syst. Evol. Microbiol.">
        <title>The Global Catalogue of Microorganisms (GCM) 10K type strain sequencing project: providing services to taxonomists for standard genome sequencing and annotation.</title>
        <authorList>
            <consortium name="The Broad Institute Genomics Platform"/>
            <consortium name="The Broad Institute Genome Sequencing Center for Infectious Disease"/>
            <person name="Wu L."/>
            <person name="Ma J."/>
        </authorList>
    </citation>
    <scope>NUCLEOTIDE SEQUENCE [LARGE SCALE GENOMIC DNA]</scope>
    <source>
        <strain evidence="3">CCUG 61485</strain>
    </source>
</reference>
<dbReference type="Proteomes" id="UP001597201">
    <property type="component" value="Unassembled WGS sequence"/>
</dbReference>